<accession>A0A3P6AZR8</accession>
<dbReference type="PANTHER" id="PTHR35481:SF2">
    <property type="entry name" value="(RAPE) HYPOTHETICAL PROTEIN"/>
    <property type="match status" value="1"/>
</dbReference>
<sequence>MSYIPPHKRHSKDPDRPSPVPDSLATKFKKNLHFNSSSSDKRDRIIYSGDSISSGF</sequence>
<name>A0A3P6AZR8_BRAOL</name>
<dbReference type="EMBL" id="LR031872">
    <property type="protein sequence ID" value="VDC89568.1"/>
    <property type="molecule type" value="Genomic_DNA"/>
</dbReference>
<protein>
    <submittedName>
        <fullName evidence="2">Uncharacterized protein</fullName>
    </submittedName>
</protein>
<organism evidence="2">
    <name type="scientific">Brassica oleracea</name>
    <name type="common">Wild cabbage</name>
    <dbReference type="NCBI Taxonomy" id="3712"/>
    <lineage>
        <taxon>Eukaryota</taxon>
        <taxon>Viridiplantae</taxon>
        <taxon>Streptophyta</taxon>
        <taxon>Embryophyta</taxon>
        <taxon>Tracheophyta</taxon>
        <taxon>Spermatophyta</taxon>
        <taxon>Magnoliopsida</taxon>
        <taxon>eudicotyledons</taxon>
        <taxon>Gunneridae</taxon>
        <taxon>Pentapetalae</taxon>
        <taxon>rosids</taxon>
        <taxon>malvids</taxon>
        <taxon>Brassicales</taxon>
        <taxon>Brassicaceae</taxon>
        <taxon>Brassiceae</taxon>
        <taxon>Brassica</taxon>
    </lineage>
</organism>
<dbReference type="AlphaFoldDB" id="A0A3P6AZR8"/>
<feature type="compositionally biased region" description="Basic residues" evidence="1">
    <location>
        <begin position="1"/>
        <end position="11"/>
    </location>
</feature>
<evidence type="ECO:0000256" key="1">
    <source>
        <dbReference type="SAM" id="MobiDB-lite"/>
    </source>
</evidence>
<evidence type="ECO:0000313" key="2">
    <source>
        <dbReference type="EMBL" id="VDC89568.1"/>
    </source>
</evidence>
<gene>
    <name evidence="2" type="ORF">BOLC3T14908H</name>
</gene>
<dbReference type="PANTHER" id="PTHR35481">
    <property type="entry name" value="DNA-DIRECTED RNA POLYMERASE SUBUNIT ALPHA"/>
    <property type="match status" value="1"/>
</dbReference>
<proteinExistence type="predicted"/>
<reference evidence="2" key="1">
    <citation type="submission" date="2018-11" db="EMBL/GenBank/DDBJ databases">
        <authorList>
            <consortium name="Genoscope - CEA"/>
            <person name="William W."/>
        </authorList>
    </citation>
    <scope>NUCLEOTIDE SEQUENCE</scope>
</reference>
<feature type="region of interest" description="Disordered" evidence="1">
    <location>
        <begin position="1"/>
        <end position="24"/>
    </location>
</feature>